<gene>
    <name evidence="3" type="ORF">L596_029541</name>
</gene>
<evidence type="ECO:0000313" key="3">
    <source>
        <dbReference type="EMBL" id="TKR59935.1"/>
    </source>
</evidence>
<reference evidence="3 4" key="2">
    <citation type="journal article" date="2019" name="G3 (Bethesda)">
        <title>Hybrid Assembly of the Genome of the Entomopathogenic Nematode Steinernema carpocapsae Identifies the X-Chromosome.</title>
        <authorList>
            <person name="Serra L."/>
            <person name="Macchietto M."/>
            <person name="Macias-Munoz A."/>
            <person name="McGill C.J."/>
            <person name="Rodriguez I.M."/>
            <person name="Rodriguez B."/>
            <person name="Murad R."/>
            <person name="Mortazavi A."/>
        </authorList>
    </citation>
    <scope>NUCLEOTIDE SEQUENCE [LARGE SCALE GENOMIC DNA]</scope>
    <source>
        <strain evidence="3 4">ALL</strain>
    </source>
</reference>
<keyword evidence="2" id="KW-0812">Transmembrane</keyword>
<proteinExistence type="predicted"/>
<comment type="caution">
    <text evidence="3">The sequence shown here is derived from an EMBL/GenBank/DDBJ whole genome shotgun (WGS) entry which is preliminary data.</text>
</comment>
<keyword evidence="2" id="KW-0472">Membrane</keyword>
<reference evidence="3 4" key="1">
    <citation type="journal article" date="2015" name="Genome Biol.">
        <title>Comparative genomics of Steinernema reveals deeply conserved gene regulatory networks.</title>
        <authorList>
            <person name="Dillman A.R."/>
            <person name="Macchietto M."/>
            <person name="Porter C.F."/>
            <person name="Rogers A."/>
            <person name="Williams B."/>
            <person name="Antoshechkin I."/>
            <person name="Lee M.M."/>
            <person name="Goodwin Z."/>
            <person name="Lu X."/>
            <person name="Lewis E.E."/>
            <person name="Goodrich-Blair H."/>
            <person name="Stock S.P."/>
            <person name="Adams B.J."/>
            <person name="Sternberg P.W."/>
            <person name="Mortazavi A."/>
        </authorList>
    </citation>
    <scope>NUCLEOTIDE SEQUENCE [LARGE SCALE GENOMIC DNA]</scope>
    <source>
        <strain evidence="3 4">ALL</strain>
    </source>
</reference>
<evidence type="ECO:0000256" key="2">
    <source>
        <dbReference type="SAM" id="Phobius"/>
    </source>
</evidence>
<name>A0A4V5ZXQ7_STECR</name>
<protein>
    <submittedName>
        <fullName evidence="3">Uncharacterized protein</fullName>
    </submittedName>
</protein>
<organism evidence="3 4">
    <name type="scientific">Steinernema carpocapsae</name>
    <name type="common">Entomopathogenic nematode</name>
    <dbReference type="NCBI Taxonomy" id="34508"/>
    <lineage>
        <taxon>Eukaryota</taxon>
        <taxon>Metazoa</taxon>
        <taxon>Ecdysozoa</taxon>
        <taxon>Nematoda</taxon>
        <taxon>Chromadorea</taxon>
        <taxon>Rhabditida</taxon>
        <taxon>Tylenchina</taxon>
        <taxon>Panagrolaimomorpha</taxon>
        <taxon>Strongyloidoidea</taxon>
        <taxon>Steinernematidae</taxon>
        <taxon>Steinernema</taxon>
    </lineage>
</organism>
<dbReference type="EMBL" id="AZBU02000012">
    <property type="protein sequence ID" value="TKR59935.1"/>
    <property type="molecule type" value="Genomic_DNA"/>
</dbReference>
<feature type="transmembrane region" description="Helical" evidence="2">
    <location>
        <begin position="83"/>
        <end position="101"/>
    </location>
</feature>
<evidence type="ECO:0000313" key="4">
    <source>
        <dbReference type="Proteomes" id="UP000298663"/>
    </source>
</evidence>
<dbReference type="Proteomes" id="UP000298663">
    <property type="component" value="Unassembled WGS sequence"/>
</dbReference>
<keyword evidence="2" id="KW-1133">Transmembrane helix</keyword>
<sequence length="216" mass="25436">MWVSATSRPYYDSTNSPTPDLPHNHWWRRAFHTTRRAYYERRQNSTGWLSTGTTPGRVHESNYSKMPRFGFHEPQMSVDFEKVLIYVVNMIFFYLCIRLFFRFMRQMRERRLQRESHLATLNAQIDMLEHHIEMLNEANIHGKCRNCAESEGLPNYEDVVGPQDETSRLLTEDIPMGLPVSEVIYTAPVHATHAENHVTENQEPEEEQNNGPFLHV</sequence>
<feature type="region of interest" description="Disordered" evidence="1">
    <location>
        <begin position="197"/>
        <end position="216"/>
    </location>
</feature>
<evidence type="ECO:0000256" key="1">
    <source>
        <dbReference type="SAM" id="MobiDB-lite"/>
    </source>
</evidence>
<dbReference type="AlphaFoldDB" id="A0A4V5ZXQ7"/>
<accession>A0A4V5ZXQ7</accession>
<keyword evidence="4" id="KW-1185">Reference proteome</keyword>